<evidence type="ECO:0000313" key="1">
    <source>
        <dbReference type="EMBL" id="GAI29095.1"/>
    </source>
</evidence>
<organism evidence="1">
    <name type="scientific">marine sediment metagenome</name>
    <dbReference type="NCBI Taxonomy" id="412755"/>
    <lineage>
        <taxon>unclassified sequences</taxon>
        <taxon>metagenomes</taxon>
        <taxon>ecological metagenomes</taxon>
    </lineage>
</organism>
<dbReference type="EMBL" id="BARV01019272">
    <property type="protein sequence ID" value="GAI29095.1"/>
    <property type="molecule type" value="Genomic_DNA"/>
</dbReference>
<dbReference type="Gene3D" id="3.20.20.80">
    <property type="entry name" value="Glycosidases"/>
    <property type="match status" value="1"/>
</dbReference>
<gene>
    <name evidence="1" type="ORF">S06H3_32409</name>
</gene>
<feature type="non-terminal residue" evidence="1">
    <location>
        <position position="36"/>
    </location>
</feature>
<reference evidence="1" key="1">
    <citation type="journal article" date="2014" name="Front. Microbiol.">
        <title>High frequency of phylogenetically diverse reductive dehalogenase-homologous genes in deep subseafloor sedimentary metagenomes.</title>
        <authorList>
            <person name="Kawai M."/>
            <person name="Futagami T."/>
            <person name="Toyoda A."/>
            <person name="Takaki Y."/>
            <person name="Nishi S."/>
            <person name="Hori S."/>
            <person name="Arai W."/>
            <person name="Tsubouchi T."/>
            <person name="Morono Y."/>
            <person name="Uchiyama I."/>
            <person name="Ito T."/>
            <person name="Fujiyama A."/>
            <person name="Inagaki F."/>
            <person name="Takami H."/>
        </authorList>
    </citation>
    <scope>NUCLEOTIDE SEQUENCE</scope>
    <source>
        <strain evidence="1">Expedition CK06-06</strain>
    </source>
</reference>
<proteinExistence type="predicted"/>
<accession>X1NQM6</accession>
<name>X1NQM6_9ZZZZ</name>
<dbReference type="AlphaFoldDB" id="X1NQM6"/>
<sequence>MEEQTLATLKDAPFNKMRMCVFPKSYSYNKNEPEFY</sequence>
<comment type="caution">
    <text evidence="1">The sequence shown here is derived from an EMBL/GenBank/DDBJ whole genome shotgun (WGS) entry which is preliminary data.</text>
</comment>
<protein>
    <submittedName>
        <fullName evidence="1">Uncharacterized protein</fullName>
    </submittedName>
</protein>